<protein>
    <submittedName>
        <fullName evidence="1">Uncharacterized protein</fullName>
    </submittedName>
</protein>
<dbReference type="EMBL" id="JAHHUM010000760">
    <property type="protein sequence ID" value="KAK5617260.1"/>
    <property type="molecule type" value="Genomic_DNA"/>
</dbReference>
<gene>
    <name evidence="1" type="ORF">CRENBAI_009322</name>
</gene>
<reference evidence="1 2" key="1">
    <citation type="submission" date="2021-06" db="EMBL/GenBank/DDBJ databases">
        <authorList>
            <person name="Palmer J.M."/>
        </authorList>
    </citation>
    <scope>NUCLEOTIDE SEQUENCE [LARGE SCALE GENOMIC DNA]</scope>
    <source>
        <strain evidence="1 2">MEX-2019</strain>
        <tissue evidence="1">Muscle</tissue>
    </source>
</reference>
<evidence type="ECO:0000313" key="2">
    <source>
        <dbReference type="Proteomes" id="UP001311232"/>
    </source>
</evidence>
<proteinExistence type="predicted"/>
<evidence type="ECO:0000313" key="1">
    <source>
        <dbReference type="EMBL" id="KAK5617260.1"/>
    </source>
</evidence>
<dbReference type="Proteomes" id="UP001311232">
    <property type="component" value="Unassembled WGS sequence"/>
</dbReference>
<keyword evidence="2" id="KW-1185">Reference proteome</keyword>
<comment type="caution">
    <text evidence="1">The sequence shown here is derived from an EMBL/GenBank/DDBJ whole genome shotgun (WGS) entry which is preliminary data.</text>
</comment>
<accession>A0AAV9S848</accession>
<sequence length="75" mass="8531">MFLRKSNITPPKVCEPRGKCVLMRSRRQLHPDILSGAFVQPGEPVEIIYSLSSGQRSYWMMIFSLQRGSTAVTFV</sequence>
<dbReference type="AlphaFoldDB" id="A0AAV9S848"/>
<organism evidence="1 2">
    <name type="scientific">Crenichthys baileyi</name>
    <name type="common">White River springfish</name>
    <dbReference type="NCBI Taxonomy" id="28760"/>
    <lineage>
        <taxon>Eukaryota</taxon>
        <taxon>Metazoa</taxon>
        <taxon>Chordata</taxon>
        <taxon>Craniata</taxon>
        <taxon>Vertebrata</taxon>
        <taxon>Euteleostomi</taxon>
        <taxon>Actinopterygii</taxon>
        <taxon>Neopterygii</taxon>
        <taxon>Teleostei</taxon>
        <taxon>Neoteleostei</taxon>
        <taxon>Acanthomorphata</taxon>
        <taxon>Ovalentaria</taxon>
        <taxon>Atherinomorphae</taxon>
        <taxon>Cyprinodontiformes</taxon>
        <taxon>Goodeidae</taxon>
        <taxon>Crenichthys</taxon>
    </lineage>
</organism>
<name>A0AAV9S848_9TELE</name>